<proteinExistence type="predicted"/>
<dbReference type="EMBL" id="JBIYXZ010002074">
    <property type="protein sequence ID" value="KAL3058172.1"/>
    <property type="molecule type" value="Genomic_DNA"/>
</dbReference>
<organism evidence="1 2">
    <name type="scientific">Pagothenia borchgrevinki</name>
    <name type="common">Bald rockcod</name>
    <name type="synonym">Trematomus borchgrevinki</name>
    <dbReference type="NCBI Taxonomy" id="8213"/>
    <lineage>
        <taxon>Eukaryota</taxon>
        <taxon>Metazoa</taxon>
        <taxon>Chordata</taxon>
        <taxon>Craniata</taxon>
        <taxon>Vertebrata</taxon>
        <taxon>Euteleostomi</taxon>
        <taxon>Actinopterygii</taxon>
        <taxon>Neopterygii</taxon>
        <taxon>Teleostei</taxon>
        <taxon>Neoteleostei</taxon>
        <taxon>Acanthomorphata</taxon>
        <taxon>Eupercaria</taxon>
        <taxon>Perciformes</taxon>
        <taxon>Notothenioidei</taxon>
        <taxon>Nototheniidae</taxon>
        <taxon>Pagothenia</taxon>
    </lineage>
</organism>
<protein>
    <submittedName>
        <fullName evidence="1">Uncharacterized protein</fullName>
    </submittedName>
</protein>
<evidence type="ECO:0000313" key="2">
    <source>
        <dbReference type="Proteomes" id="UP001619887"/>
    </source>
</evidence>
<name>A0ABD2GWG1_PAGBO</name>
<evidence type="ECO:0000313" key="1">
    <source>
        <dbReference type="EMBL" id="KAL3058172.1"/>
    </source>
</evidence>
<reference evidence="1 2" key="2">
    <citation type="journal article" date="2024" name="G3 (Bethesda)">
        <title>The genome of the cryopelagic Antarctic bald notothen, Trematomus borchgrevinki.</title>
        <authorList>
            <person name="Rayamajhi N."/>
            <person name="Rivera-Colon A.G."/>
            <person name="Minhas B.F."/>
            <person name="Cheng C.C."/>
            <person name="Catchen J.M."/>
        </authorList>
    </citation>
    <scope>NUCLEOTIDE SEQUENCE [LARGE SCALE GENOMIC DNA]</scope>
    <source>
        <strain evidence="1">AGRC-2024</strain>
    </source>
</reference>
<accession>A0ABD2GWG1</accession>
<comment type="caution">
    <text evidence="1">The sequence shown here is derived from an EMBL/GenBank/DDBJ whole genome shotgun (WGS) entry which is preliminary data.</text>
</comment>
<dbReference type="Proteomes" id="UP001619887">
    <property type="component" value="Unassembled WGS sequence"/>
</dbReference>
<dbReference type="AlphaFoldDB" id="A0ABD2GWG1"/>
<reference evidence="1 2" key="1">
    <citation type="journal article" date="2022" name="G3 (Bethesda)">
        <title>Evaluating Illumina-, Nanopore-, and PacBio-based genome assembly strategies with the bald notothen, Trematomus borchgrevinki.</title>
        <authorList>
            <person name="Rayamajhi N."/>
            <person name="Cheng C.C."/>
            <person name="Catchen J.M."/>
        </authorList>
    </citation>
    <scope>NUCLEOTIDE SEQUENCE [LARGE SCALE GENOMIC DNA]</scope>
    <source>
        <strain evidence="1">AGRC-2024</strain>
    </source>
</reference>
<gene>
    <name evidence="1" type="ORF">OYC64_010374</name>
</gene>
<sequence length="110" mass="11944">MCSSGTTRTEAPSSPLTMGLSWSWNTGTSTWWSTRVKAAHLDLDQPVVLARPPRRGRPPALIPVAELRPVVPVSPLPEAAQAEVVFPTPVRRSRGGRPVVPPRHADFVYG</sequence>
<keyword evidence="2" id="KW-1185">Reference proteome</keyword>